<dbReference type="RefSeq" id="WP_116240772.1">
    <property type="nucleotide sequence ID" value="NZ_QUAB01000014.1"/>
</dbReference>
<comment type="caution">
    <text evidence="1">The sequence shown here is derived from an EMBL/GenBank/DDBJ whole genome shotgun (WGS) entry which is preliminary data.</text>
</comment>
<dbReference type="Pfam" id="PF13671">
    <property type="entry name" value="AAA_33"/>
    <property type="match status" value="1"/>
</dbReference>
<organism evidence="1 2">
    <name type="scientific">Microbacterium bovistercoris</name>
    <dbReference type="NCBI Taxonomy" id="2293570"/>
    <lineage>
        <taxon>Bacteria</taxon>
        <taxon>Bacillati</taxon>
        <taxon>Actinomycetota</taxon>
        <taxon>Actinomycetes</taxon>
        <taxon>Micrococcales</taxon>
        <taxon>Microbacteriaceae</taxon>
        <taxon>Microbacterium</taxon>
    </lineage>
</organism>
<accession>A0A371NXE5</accession>
<dbReference type="AlphaFoldDB" id="A0A371NXE5"/>
<dbReference type="InterPro" id="IPR027417">
    <property type="entry name" value="P-loop_NTPase"/>
</dbReference>
<evidence type="ECO:0000313" key="2">
    <source>
        <dbReference type="Proteomes" id="UP000262172"/>
    </source>
</evidence>
<proteinExistence type="predicted"/>
<dbReference type="Gene3D" id="3.40.50.300">
    <property type="entry name" value="P-loop containing nucleotide triphosphate hydrolases"/>
    <property type="match status" value="1"/>
</dbReference>
<dbReference type="EMBL" id="QUAB01000014">
    <property type="protein sequence ID" value="REJ07858.1"/>
    <property type="molecule type" value="Genomic_DNA"/>
</dbReference>
<keyword evidence="2" id="KW-1185">Reference proteome</keyword>
<dbReference type="Proteomes" id="UP000262172">
    <property type="component" value="Unassembled WGS sequence"/>
</dbReference>
<sequence length="182" mass="19596">MTEGGTCIFVNGLPGSGKSTYARSFVESRRGWLNLDVDLLRGLLDTASIDFVRAGAEVQPLALAVLREQIGRGGDVIFPQLFFTPAEAAPFEDAVAQSGGRVVRTLLHEDAEECWRRVQERAHGSASGSIDRRIRALLAEAGGALELERMQRQLSSWSGGPEAPRIINSSTPHEELALLAAG</sequence>
<dbReference type="SUPFAM" id="SSF52540">
    <property type="entry name" value="P-loop containing nucleoside triphosphate hydrolases"/>
    <property type="match status" value="1"/>
</dbReference>
<reference evidence="1 2" key="1">
    <citation type="submission" date="2018-08" db="EMBL/GenBank/DDBJ databases">
        <title>Isolation, diversity and antifungal activity of Actinobacteria from cow dung.</title>
        <authorList>
            <person name="Ling L."/>
        </authorList>
    </citation>
    <scope>NUCLEOTIDE SEQUENCE [LARGE SCALE GENOMIC DNA]</scope>
    <source>
        <strain evidence="1 2">NEAU-LLE</strain>
    </source>
</reference>
<evidence type="ECO:0000313" key="1">
    <source>
        <dbReference type="EMBL" id="REJ07858.1"/>
    </source>
</evidence>
<name>A0A371NXE5_9MICO</name>
<gene>
    <name evidence="1" type="ORF">DY023_02520</name>
</gene>
<dbReference type="OrthoDB" id="7837405at2"/>
<protein>
    <submittedName>
        <fullName evidence="1">Uncharacterized protein</fullName>
    </submittedName>
</protein>